<feature type="chain" id="PRO_5034499618" evidence="1">
    <location>
        <begin position="20"/>
        <end position="163"/>
    </location>
</feature>
<keyword evidence="1" id="KW-0732">Signal</keyword>
<reference evidence="2" key="1">
    <citation type="submission" date="2021-02" db="EMBL/GenBank/DDBJ databases">
        <title>Rhodobacter shimadae sp. nov., an aerobic anoxygenic phototrophic bacterium isolated from a hot spring.</title>
        <authorList>
            <person name="Muramatsu S."/>
            <person name="Haruta S."/>
            <person name="Hirose S."/>
            <person name="Hanada S."/>
        </authorList>
    </citation>
    <scope>NUCLEOTIDE SEQUENCE</scope>
    <source>
        <strain evidence="2">N10</strain>
    </source>
</reference>
<sequence length="163" mass="17343">MKRILLPLLLATVAAPAFALDLTEWGKEGDWVILIDPNHDNNCLAQVSYSDGSLLRVGFREKGKEGILAVVNPAWDFKKDDKYLLNYSVDGGAGIDAESKGVAVGEMKGVEVPFKDPAVLYALVKGNSLALTYEGNKLADVSLAGSAAALEKAAVCELEQHPG</sequence>
<keyword evidence="3" id="KW-1185">Reference proteome</keyword>
<dbReference type="EMBL" id="CP069370">
    <property type="protein sequence ID" value="QYZ68327.1"/>
    <property type="molecule type" value="Genomic_DNA"/>
</dbReference>
<dbReference type="RefSeq" id="WP_220660551.1">
    <property type="nucleotide sequence ID" value="NZ_CP069370.1"/>
</dbReference>
<protein>
    <submittedName>
        <fullName evidence="2">Uncharacterized protein</fullName>
    </submittedName>
</protein>
<accession>A0A8G0ZQT3</accession>
<evidence type="ECO:0000313" key="3">
    <source>
        <dbReference type="Proteomes" id="UP000826300"/>
    </source>
</evidence>
<gene>
    <name evidence="2" type="ORF">JO391_11040</name>
</gene>
<dbReference type="AlphaFoldDB" id="A0A8G0ZQT3"/>
<proteinExistence type="predicted"/>
<evidence type="ECO:0000313" key="2">
    <source>
        <dbReference type="EMBL" id="QYZ68327.1"/>
    </source>
</evidence>
<feature type="signal peptide" evidence="1">
    <location>
        <begin position="1"/>
        <end position="19"/>
    </location>
</feature>
<name>A0A8G0ZQT3_9RHOB</name>
<dbReference type="Proteomes" id="UP000826300">
    <property type="component" value="Chromosome"/>
</dbReference>
<evidence type="ECO:0000256" key="1">
    <source>
        <dbReference type="SAM" id="SignalP"/>
    </source>
</evidence>
<organism evidence="2 3">
    <name type="scientific">Neotabrizicola shimadae</name>
    <dbReference type="NCBI Taxonomy" id="2807096"/>
    <lineage>
        <taxon>Bacteria</taxon>
        <taxon>Pseudomonadati</taxon>
        <taxon>Pseudomonadota</taxon>
        <taxon>Alphaproteobacteria</taxon>
        <taxon>Rhodobacterales</taxon>
        <taxon>Paracoccaceae</taxon>
        <taxon>Neotabrizicola</taxon>
    </lineage>
</organism>
<dbReference type="KEGG" id="nsm:JO391_11040"/>